<feature type="transmembrane region" description="Helical" evidence="6">
    <location>
        <begin position="375"/>
        <end position="395"/>
    </location>
</feature>
<proteinExistence type="predicted"/>
<feature type="transmembrane region" description="Helical" evidence="6">
    <location>
        <begin position="53"/>
        <end position="73"/>
    </location>
</feature>
<dbReference type="InterPro" id="IPR020846">
    <property type="entry name" value="MFS_dom"/>
</dbReference>
<keyword evidence="3 6" id="KW-0812">Transmembrane</keyword>
<comment type="subcellular location">
    <subcellularLocation>
        <location evidence="1">Cell membrane</location>
        <topology evidence="1">Multi-pass membrane protein</topology>
    </subcellularLocation>
</comment>
<evidence type="ECO:0000256" key="1">
    <source>
        <dbReference type="ARBA" id="ARBA00004651"/>
    </source>
</evidence>
<name>E6QMN0_9ZZZZ</name>
<keyword evidence="4 6" id="KW-1133">Transmembrane helix</keyword>
<dbReference type="EMBL" id="CABQ01000230">
    <property type="protein sequence ID" value="CBI08501.1"/>
    <property type="molecule type" value="Genomic_DNA"/>
</dbReference>
<dbReference type="Pfam" id="PF07690">
    <property type="entry name" value="MFS_1"/>
    <property type="match status" value="1"/>
</dbReference>
<feature type="domain" description="Major facilitator superfamily (MFS) profile" evidence="7">
    <location>
        <begin position="19"/>
        <end position="399"/>
    </location>
</feature>
<feature type="transmembrane region" description="Helical" evidence="6">
    <location>
        <begin position="227"/>
        <end position="249"/>
    </location>
</feature>
<feature type="transmembrane region" description="Helical" evidence="6">
    <location>
        <begin position="347"/>
        <end position="369"/>
    </location>
</feature>
<reference evidence="8" key="1">
    <citation type="submission" date="2009-10" db="EMBL/GenBank/DDBJ databases">
        <title>Diversity of trophic interactions inside an arsenic-rich microbial ecosystem.</title>
        <authorList>
            <person name="Bertin P.N."/>
            <person name="Heinrich-Salmeron A."/>
            <person name="Pelletier E."/>
            <person name="Goulhen-Chollet F."/>
            <person name="Arsene-Ploetze F."/>
            <person name="Gallien S."/>
            <person name="Calteau A."/>
            <person name="Vallenet D."/>
            <person name="Casiot C."/>
            <person name="Chane-Woon-Ming B."/>
            <person name="Giloteaux L."/>
            <person name="Barakat M."/>
            <person name="Bonnefoy V."/>
            <person name="Bruneel O."/>
            <person name="Chandler M."/>
            <person name="Cleiss J."/>
            <person name="Duran R."/>
            <person name="Elbaz-Poulichet F."/>
            <person name="Fonknechten N."/>
            <person name="Lauga B."/>
            <person name="Mornico D."/>
            <person name="Ortet P."/>
            <person name="Schaeffer C."/>
            <person name="Siguier P."/>
            <person name="Alexander Thil Smith A."/>
            <person name="Van Dorsselaer A."/>
            <person name="Weissenbach J."/>
            <person name="Medigue C."/>
            <person name="Le Paslier D."/>
        </authorList>
    </citation>
    <scope>NUCLEOTIDE SEQUENCE</scope>
</reference>
<evidence type="ECO:0000256" key="2">
    <source>
        <dbReference type="ARBA" id="ARBA00022475"/>
    </source>
</evidence>
<evidence type="ECO:0000256" key="5">
    <source>
        <dbReference type="ARBA" id="ARBA00023136"/>
    </source>
</evidence>
<dbReference type="InterPro" id="IPR050189">
    <property type="entry name" value="MFS_Efflux_Transporters"/>
</dbReference>
<feature type="transmembrane region" description="Helical" evidence="6">
    <location>
        <begin position="171"/>
        <end position="190"/>
    </location>
</feature>
<keyword evidence="2" id="KW-1003">Cell membrane</keyword>
<dbReference type="InterPro" id="IPR036259">
    <property type="entry name" value="MFS_trans_sf"/>
</dbReference>
<feature type="transmembrane region" description="Helical" evidence="6">
    <location>
        <begin position="109"/>
        <end position="132"/>
    </location>
</feature>
<keyword evidence="5 6" id="KW-0472">Membrane</keyword>
<dbReference type="InterPro" id="IPR011701">
    <property type="entry name" value="MFS"/>
</dbReference>
<organism evidence="8">
    <name type="scientific">mine drainage metagenome</name>
    <dbReference type="NCBI Taxonomy" id="410659"/>
    <lineage>
        <taxon>unclassified sequences</taxon>
        <taxon>metagenomes</taxon>
        <taxon>ecological metagenomes</taxon>
    </lineage>
</organism>
<feature type="transmembrane region" description="Helical" evidence="6">
    <location>
        <begin position="288"/>
        <end position="306"/>
    </location>
</feature>
<dbReference type="PROSITE" id="PS50850">
    <property type="entry name" value="MFS"/>
    <property type="match status" value="1"/>
</dbReference>
<feature type="transmembrane region" description="Helical" evidence="6">
    <location>
        <begin position="312"/>
        <end position="335"/>
    </location>
</feature>
<feature type="transmembrane region" description="Helical" evidence="6">
    <location>
        <begin position="20"/>
        <end position="41"/>
    </location>
</feature>
<dbReference type="PANTHER" id="PTHR43124:SF3">
    <property type="entry name" value="CHLORAMPHENICOL EFFLUX PUMP RV0191"/>
    <property type="match status" value="1"/>
</dbReference>
<protein>
    <submittedName>
        <fullName evidence="8">Major facilitator superfamily MFS_1</fullName>
    </submittedName>
</protein>
<comment type="caution">
    <text evidence="8">The sequence shown here is derived from an EMBL/GenBank/DDBJ whole genome shotgun (WGS) entry which is preliminary data.</text>
</comment>
<dbReference type="GO" id="GO:0005886">
    <property type="term" value="C:plasma membrane"/>
    <property type="evidence" value="ECO:0007669"/>
    <property type="project" value="UniProtKB-SubCell"/>
</dbReference>
<evidence type="ECO:0000256" key="4">
    <source>
        <dbReference type="ARBA" id="ARBA00022989"/>
    </source>
</evidence>
<evidence type="ECO:0000313" key="8">
    <source>
        <dbReference type="EMBL" id="CBI08501.1"/>
    </source>
</evidence>
<feature type="transmembrane region" description="Helical" evidence="6">
    <location>
        <begin position="261"/>
        <end position="281"/>
    </location>
</feature>
<dbReference type="SUPFAM" id="SSF103473">
    <property type="entry name" value="MFS general substrate transporter"/>
    <property type="match status" value="1"/>
</dbReference>
<feature type="transmembrane region" description="Helical" evidence="6">
    <location>
        <begin position="85"/>
        <end position="103"/>
    </location>
</feature>
<dbReference type="AlphaFoldDB" id="E6QMN0"/>
<evidence type="ECO:0000259" key="7">
    <source>
        <dbReference type="PROSITE" id="PS50850"/>
    </source>
</evidence>
<evidence type="ECO:0000256" key="3">
    <source>
        <dbReference type="ARBA" id="ARBA00022692"/>
    </source>
</evidence>
<gene>
    <name evidence="8" type="ORF">CARN6_1975</name>
</gene>
<accession>E6QMN0</accession>
<dbReference type="CDD" id="cd17324">
    <property type="entry name" value="MFS_NepI_like"/>
    <property type="match status" value="1"/>
</dbReference>
<feature type="transmembrane region" description="Helical" evidence="6">
    <location>
        <begin position="144"/>
        <end position="165"/>
    </location>
</feature>
<sequence>MPNQASQSVSISPAQREGLIQTLAAATFLIFFQAYMVAPLIPRLSHTFRVSEQFIGLMVPAYMIPYGLSTLFYGLLSDRLGRRRIMLGSLAAFILLTLITATARSAPQILWWRLLTGLGASGVVPWALALIGDLFPYEQRGRPLGWLFGAMAGGMAFGSSFGVILTPYIGWRMLFVGVASATAVVFGLLLKYGALLSSKAATSGLSAADVLEGYRSLLDNARGVRTYGYVLLNSLFHSGVYTWLGVFFARRYHLGEVGIGLALLGYGIPGFLLGPVIGRWADRSGRRWLIPLGLVIAALSVAALIFDVPLLAATLAVTLLSLGYDMTQPLLAGIVTQLGGKRAGQAMGLNVFILFTGFGVGSMLFGAAVPLGFGAAFAIFSSIQLLFGMAALFLFRDETTISK</sequence>
<dbReference type="Gene3D" id="1.20.1250.20">
    <property type="entry name" value="MFS general substrate transporter like domains"/>
    <property type="match status" value="1"/>
</dbReference>
<dbReference type="PANTHER" id="PTHR43124">
    <property type="entry name" value="PURINE EFFLUX PUMP PBUE"/>
    <property type="match status" value="1"/>
</dbReference>
<dbReference type="GO" id="GO:0022857">
    <property type="term" value="F:transmembrane transporter activity"/>
    <property type="evidence" value="ECO:0007669"/>
    <property type="project" value="InterPro"/>
</dbReference>
<evidence type="ECO:0000256" key="6">
    <source>
        <dbReference type="SAM" id="Phobius"/>
    </source>
</evidence>